<dbReference type="GO" id="GO:0046872">
    <property type="term" value="F:metal ion binding"/>
    <property type="evidence" value="ECO:0007669"/>
    <property type="project" value="UniProtKB-KW"/>
</dbReference>
<evidence type="ECO:0000256" key="1">
    <source>
        <dbReference type="ARBA" id="ARBA00008635"/>
    </source>
</evidence>
<evidence type="ECO:0000313" key="4">
    <source>
        <dbReference type="EMBL" id="GGZ19439.1"/>
    </source>
</evidence>
<keyword evidence="5" id="KW-1185">Reference proteome</keyword>
<dbReference type="Proteomes" id="UP000619457">
    <property type="component" value="Unassembled WGS sequence"/>
</dbReference>
<dbReference type="Gene3D" id="1.20.120.450">
    <property type="entry name" value="dinb family like domain"/>
    <property type="match status" value="1"/>
</dbReference>
<dbReference type="SUPFAM" id="SSF109854">
    <property type="entry name" value="DinB/YfiT-like putative metalloenzymes"/>
    <property type="match status" value="1"/>
</dbReference>
<reference evidence="4" key="2">
    <citation type="submission" date="2020-09" db="EMBL/GenBank/DDBJ databases">
        <authorList>
            <person name="Sun Q."/>
            <person name="Kim S."/>
        </authorList>
    </citation>
    <scope>NUCLEOTIDE SEQUENCE</scope>
    <source>
        <strain evidence="4">KCTC 12368</strain>
    </source>
</reference>
<comment type="similarity">
    <text evidence="1">Belongs to the DinB family.</text>
</comment>
<dbReference type="InterPro" id="IPR007837">
    <property type="entry name" value="DinB"/>
</dbReference>
<sequence>MVSSMYMANAQTNQEEFLAKWNGMKGYTVEIIEAMPEDKLDFTPAEGVMSFREMAMHIAGANVMMASKFLKEGDPGMDMEKKDMNKAELKMAVEKSFDFVANICKSLTEDELAEEVEVFGGAMVSRRQVENLIDTHGIHHRGNMIVYLRLSGVEPPAFRAW</sequence>
<organism evidence="4 5">
    <name type="scientific">Echinicola pacifica</name>
    <dbReference type="NCBI Taxonomy" id="346377"/>
    <lineage>
        <taxon>Bacteria</taxon>
        <taxon>Pseudomonadati</taxon>
        <taxon>Bacteroidota</taxon>
        <taxon>Cytophagia</taxon>
        <taxon>Cytophagales</taxon>
        <taxon>Cyclobacteriaceae</taxon>
        <taxon>Echinicola</taxon>
    </lineage>
</organism>
<feature type="binding site" evidence="3">
    <location>
        <position position="136"/>
    </location>
    <ligand>
        <name>a divalent metal cation</name>
        <dbReference type="ChEBI" id="CHEBI:60240"/>
    </ligand>
</feature>
<dbReference type="Pfam" id="PF05163">
    <property type="entry name" value="DinB"/>
    <property type="match status" value="1"/>
</dbReference>
<dbReference type="EMBL" id="BMWX01000002">
    <property type="protein sequence ID" value="GGZ19439.1"/>
    <property type="molecule type" value="Genomic_DNA"/>
</dbReference>
<evidence type="ECO:0000256" key="2">
    <source>
        <dbReference type="ARBA" id="ARBA00022723"/>
    </source>
</evidence>
<gene>
    <name evidence="4" type="primary">yjoA</name>
    <name evidence="4" type="ORF">GCM10007049_09830</name>
</gene>
<name>A0A918PS00_9BACT</name>
<dbReference type="AlphaFoldDB" id="A0A918PS00"/>
<protein>
    <recommendedName>
        <fullName evidence="6">DinB family protein</fullName>
    </recommendedName>
</protein>
<dbReference type="InterPro" id="IPR034660">
    <property type="entry name" value="DinB/YfiT-like"/>
</dbReference>
<proteinExistence type="inferred from homology"/>
<evidence type="ECO:0000256" key="3">
    <source>
        <dbReference type="PIRSR" id="PIRSR607837-1"/>
    </source>
</evidence>
<evidence type="ECO:0008006" key="6">
    <source>
        <dbReference type="Google" id="ProtNLM"/>
    </source>
</evidence>
<reference evidence="4" key="1">
    <citation type="journal article" date="2014" name="Int. J. Syst. Evol. Microbiol.">
        <title>Complete genome sequence of Corynebacterium casei LMG S-19264T (=DSM 44701T), isolated from a smear-ripened cheese.</title>
        <authorList>
            <consortium name="US DOE Joint Genome Institute (JGI-PGF)"/>
            <person name="Walter F."/>
            <person name="Albersmeier A."/>
            <person name="Kalinowski J."/>
            <person name="Ruckert C."/>
        </authorList>
    </citation>
    <scope>NUCLEOTIDE SEQUENCE</scope>
    <source>
        <strain evidence="4">KCTC 12368</strain>
    </source>
</reference>
<feature type="binding site" evidence="3">
    <location>
        <position position="57"/>
    </location>
    <ligand>
        <name>a divalent metal cation</name>
        <dbReference type="ChEBI" id="CHEBI:60240"/>
    </ligand>
</feature>
<accession>A0A918PS00</accession>
<keyword evidence="2 3" id="KW-0479">Metal-binding</keyword>
<feature type="binding site" evidence="3">
    <location>
        <position position="140"/>
    </location>
    <ligand>
        <name>a divalent metal cation</name>
        <dbReference type="ChEBI" id="CHEBI:60240"/>
    </ligand>
</feature>
<evidence type="ECO:0000313" key="5">
    <source>
        <dbReference type="Proteomes" id="UP000619457"/>
    </source>
</evidence>
<comment type="caution">
    <text evidence="4">The sequence shown here is derived from an EMBL/GenBank/DDBJ whole genome shotgun (WGS) entry which is preliminary data.</text>
</comment>